<keyword evidence="4" id="KW-0804">Transcription</keyword>
<organism evidence="7 8">
    <name type="scientific">Pararobbsia silviterrae</name>
    <dbReference type="NCBI Taxonomy" id="1792498"/>
    <lineage>
        <taxon>Bacteria</taxon>
        <taxon>Pseudomonadati</taxon>
        <taxon>Pseudomonadota</taxon>
        <taxon>Betaproteobacteria</taxon>
        <taxon>Burkholderiales</taxon>
        <taxon>Burkholderiaceae</taxon>
        <taxon>Pararobbsia</taxon>
    </lineage>
</organism>
<dbReference type="Proteomes" id="UP000270342">
    <property type="component" value="Unassembled WGS sequence"/>
</dbReference>
<dbReference type="GO" id="GO:0003677">
    <property type="term" value="F:DNA binding"/>
    <property type="evidence" value="ECO:0007669"/>
    <property type="project" value="InterPro"/>
</dbReference>
<dbReference type="InterPro" id="IPR013325">
    <property type="entry name" value="RNA_pol_sigma_r2"/>
</dbReference>
<gene>
    <name evidence="7" type="ORF">D7S86_22150</name>
</gene>
<dbReference type="EMBL" id="RBZU01000012">
    <property type="protein sequence ID" value="RKP47675.1"/>
    <property type="molecule type" value="Genomic_DNA"/>
</dbReference>
<dbReference type="Pfam" id="PF08281">
    <property type="entry name" value="Sigma70_r4_2"/>
    <property type="match status" value="1"/>
</dbReference>
<dbReference type="OrthoDB" id="8654550at2"/>
<dbReference type="Gene3D" id="1.10.1740.10">
    <property type="match status" value="1"/>
</dbReference>
<accession>A0A494XA89</accession>
<dbReference type="NCBIfam" id="TIGR02937">
    <property type="entry name" value="sigma70-ECF"/>
    <property type="match status" value="1"/>
</dbReference>
<evidence type="ECO:0000259" key="5">
    <source>
        <dbReference type="Pfam" id="PF04542"/>
    </source>
</evidence>
<keyword evidence="8" id="KW-1185">Reference proteome</keyword>
<evidence type="ECO:0000256" key="1">
    <source>
        <dbReference type="ARBA" id="ARBA00010641"/>
    </source>
</evidence>
<evidence type="ECO:0000313" key="8">
    <source>
        <dbReference type="Proteomes" id="UP000270342"/>
    </source>
</evidence>
<evidence type="ECO:0000259" key="6">
    <source>
        <dbReference type="Pfam" id="PF08281"/>
    </source>
</evidence>
<evidence type="ECO:0000256" key="2">
    <source>
        <dbReference type="ARBA" id="ARBA00023015"/>
    </source>
</evidence>
<comment type="caution">
    <text evidence="7">The sequence shown here is derived from an EMBL/GenBank/DDBJ whole genome shotgun (WGS) entry which is preliminary data.</text>
</comment>
<dbReference type="PANTHER" id="PTHR43133">
    <property type="entry name" value="RNA POLYMERASE ECF-TYPE SIGMA FACTO"/>
    <property type="match status" value="1"/>
</dbReference>
<dbReference type="PANTHER" id="PTHR43133:SF63">
    <property type="entry name" value="RNA POLYMERASE SIGMA FACTOR FECI-RELATED"/>
    <property type="match status" value="1"/>
</dbReference>
<dbReference type="InterPro" id="IPR007627">
    <property type="entry name" value="RNA_pol_sigma70_r2"/>
</dbReference>
<keyword evidence="3" id="KW-0731">Sigma factor</keyword>
<proteinExistence type="inferred from homology"/>
<dbReference type="RefSeq" id="WP_121089425.1">
    <property type="nucleotide sequence ID" value="NZ_RBZU01000012.1"/>
</dbReference>
<reference evidence="7 8" key="1">
    <citation type="submission" date="2018-10" db="EMBL/GenBank/DDBJ databases">
        <title>Robbsia sp. DHC34, isolated from soil.</title>
        <authorList>
            <person name="Gao Z.-H."/>
            <person name="Qiu L.-H."/>
        </authorList>
    </citation>
    <scope>NUCLEOTIDE SEQUENCE [LARGE SCALE GENOMIC DNA]</scope>
    <source>
        <strain evidence="7 8">DHC34</strain>
    </source>
</reference>
<dbReference type="Pfam" id="PF04542">
    <property type="entry name" value="Sigma70_r2"/>
    <property type="match status" value="1"/>
</dbReference>
<dbReference type="Gene3D" id="1.10.10.10">
    <property type="entry name" value="Winged helix-like DNA-binding domain superfamily/Winged helix DNA-binding domain"/>
    <property type="match status" value="1"/>
</dbReference>
<dbReference type="SUPFAM" id="SSF88659">
    <property type="entry name" value="Sigma3 and sigma4 domains of RNA polymerase sigma factors"/>
    <property type="match status" value="1"/>
</dbReference>
<evidence type="ECO:0000256" key="3">
    <source>
        <dbReference type="ARBA" id="ARBA00023082"/>
    </source>
</evidence>
<dbReference type="AlphaFoldDB" id="A0A494XA89"/>
<keyword evidence="2" id="KW-0805">Transcription regulation</keyword>
<evidence type="ECO:0000256" key="4">
    <source>
        <dbReference type="ARBA" id="ARBA00023163"/>
    </source>
</evidence>
<evidence type="ECO:0000313" key="7">
    <source>
        <dbReference type="EMBL" id="RKP47675.1"/>
    </source>
</evidence>
<feature type="domain" description="RNA polymerase sigma-70 region 2" evidence="5">
    <location>
        <begin position="14"/>
        <end position="80"/>
    </location>
</feature>
<dbReference type="InterPro" id="IPR013249">
    <property type="entry name" value="RNA_pol_sigma70_r4_t2"/>
</dbReference>
<dbReference type="InterPro" id="IPR039425">
    <property type="entry name" value="RNA_pol_sigma-70-like"/>
</dbReference>
<feature type="domain" description="RNA polymerase sigma factor 70 region 4 type 2" evidence="6">
    <location>
        <begin position="113"/>
        <end position="165"/>
    </location>
</feature>
<name>A0A494XA89_9BURK</name>
<sequence length="171" mass="19140">MTRLDSPSSALSELYSDHHGWLRGWLRKKVGCGELAADIAHDTFVRILGARDLLIGIAEPRAFLATTARRLLIDHSRRQRIEQVYLSELAAAHASTCEMASPEAVLAAVDALHELVRVFEALPEKAREAFQLHYVDGESQANVATRMGISIRMVQKYLTRALLCCHRIFDC</sequence>
<comment type="similarity">
    <text evidence="1">Belongs to the sigma-70 factor family. ECF subfamily.</text>
</comment>
<dbReference type="InterPro" id="IPR014284">
    <property type="entry name" value="RNA_pol_sigma-70_dom"/>
</dbReference>
<dbReference type="GO" id="GO:0006352">
    <property type="term" value="P:DNA-templated transcription initiation"/>
    <property type="evidence" value="ECO:0007669"/>
    <property type="project" value="InterPro"/>
</dbReference>
<protein>
    <submittedName>
        <fullName evidence="7">Sigma-70 family RNA polymerase sigma factor</fullName>
    </submittedName>
</protein>
<dbReference type="InterPro" id="IPR013324">
    <property type="entry name" value="RNA_pol_sigma_r3/r4-like"/>
</dbReference>
<dbReference type="InterPro" id="IPR036388">
    <property type="entry name" value="WH-like_DNA-bd_sf"/>
</dbReference>
<dbReference type="GO" id="GO:0016987">
    <property type="term" value="F:sigma factor activity"/>
    <property type="evidence" value="ECO:0007669"/>
    <property type="project" value="UniProtKB-KW"/>
</dbReference>
<dbReference type="SUPFAM" id="SSF88946">
    <property type="entry name" value="Sigma2 domain of RNA polymerase sigma factors"/>
    <property type="match status" value="1"/>
</dbReference>